<proteinExistence type="predicted"/>
<dbReference type="OrthoDB" id="383948at2759"/>
<feature type="transmembrane region" description="Helical" evidence="1">
    <location>
        <begin position="143"/>
        <end position="163"/>
    </location>
</feature>
<name>W7A0M4_9APIC</name>
<keyword evidence="1" id="KW-0472">Membrane</keyword>
<keyword evidence="1" id="KW-1133">Transmembrane helix</keyword>
<gene>
    <name evidence="2" type="ORF">C922_04421</name>
</gene>
<dbReference type="VEuPathDB" id="PlasmoDB:C922_04421"/>
<dbReference type="RefSeq" id="XP_008818226.1">
    <property type="nucleotide sequence ID" value="XM_008820004.1"/>
</dbReference>
<evidence type="ECO:0000313" key="2">
    <source>
        <dbReference type="EMBL" id="EUD65135.1"/>
    </source>
</evidence>
<sequence>MLEEDDNEFPIHLNASPQDEEIREELNLFTHQGNGQRTLNASIDDISNDSLCRSKFDILKNEKDFTETDNVSEQAQFHKLIREHRIKEVTESAIYRLLKRIDRTVESEILTIMRSDFGYNNNERCNIKCRIGYRRLLNGIKKYRIFLPLIIFGAIPVVLMPSMTSLSMTETQNIANFDIEKWARLLEDDQKHLVERKTEEMEKSEGEYRHG</sequence>
<evidence type="ECO:0000256" key="1">
    <source>
        <dbReference type="SAM" id="Phobius"/>
    </source>
</evidence>
<reference evidence="2 3" key="1">
    <citation type="submission" date="2013-02" db="EMBL/GenBank/DDBJ databases">
        <title>The Genome Sequence of Plasmodium inui San Antonio 1.</title>
        <authorList>
            <consortium name="The Broad Institute Genome Sequencing Platform"/>
            <consortium name="The Broad Institute Genome Sequencing Center for Infectious Disease"/>
            <person name="Neafsey D."/>
            <person name="Cheeseman I."/>
            <person name="Volkman S."/>
            <person name="Adams J."/>
            <person name="Walker B."/>
            <person name="Young S.K."/>
            <person name="Zeng Q."/>
            <person name="Gargeya S."/>
            <person name="Fitzgerald M."/>
            <person name="Haas B."/>
            <person name="Abouelleil A."/>
            <person name="Alvarado L."/>
            <person name="Arachchi H.M."/>
            <person name="Berlin A.M."/>
            <person name="Chapman S.B."/>
            <person name="Dewar J."/>
            <person name="Goldberg J."/>
            <person name="Griggs A."/>
            <person name="Gujja S."/>
            <person name="Hansen M."/>
            <person name="Howarth C."/>
            <person name="Imamovic A."/>
            <person name="Larimer J."/>
            <person name="McCowan C."/>
            <person name="Murphy C."/>
            <person name="Neiman D."/>
            <person name="Pearson M."/>
            <person name="Priest M."/>
            <person name="Roberts A."/>
            <person name="Saif S."/>
            <person name="Shea T."/>
            <person name="Sisk P."/>
            <person name="Sykes S."/>
            <person name="Wortman J."/>
            <person name="Nusbaum C."/>
            <person name="Birren B."/>
        </authorList>
    </citation>
    <scope>NUCLEOTIDE SEQUENCE [LARGE SCALE GENOMIC DNA]</scope>
    <source>
        <strain evidence="2 3">San Antonio 1</strain>
    </source>
</reference>
<accession>W7A0M4</accession>
<dbReference type="EMBL" id="KI965482">
    <property type="protein sequence ID" value="EUD65135.1"/>
    <property type="molecule type" value="Genomic_DNA"/>
</dbReference>
<keyword evidence="3" id="KW-1185">Reference proteome</keyword>
<keyword evidence="1" id="KW-0812">Transmembrane</keyword>
<dbReference type="Proteomes" id="UP000030640">
    <property type="component" value="Unassembled WGS sequence"/>
</dbReference>
<dbReference type="GeneID" id="20039695"/>
<organism evidence="2 3">
    <name type="scientific">Plasmodium inui San Antonio 1</name>
    <dbReference type="NCBI Taxonomy" id="1237626"/>
    <lineage>
        <taxon>Eukaryota</taxon>
        <taxon>Sar</taxon>
        <taxon>Alveolata</taxon>
        <taxon>Apicomplexa</taxon>
        <taxon>Aconoidasida</taxon>
        <taxon>Haemosporida</taxon>
        <taxon>Plasmodiidae</taxon>
        <taxon>Plasmodium</taxon>
        <taxon>Plasmodium (Plasmodium)</taxon>
    </lineage>
</organism>
<evidence type="ECO:0000313" key="3">
    <source>
        <dbReference type="Proteomes" id="UP000030640"/>
    </source>
</evidence>
<dbReference type="AlphaFoldDB" id="W7A0M4"/>
<protein>
    <submittedName>
        <fullName evidence="2">Uncharacterized protein</fullName>
    </submittedName>
</protein>